<feature type="transmembrane region" description="Helical" evidence="6">
    <location>
        <begin position="283"/>
        <end position="304"/>
    </location>
</feature>
<proteinExistence type="inferred from homology"/>
<comment type="subcellular location">
    <subcellularLocation>
        <location evidence="1">Membrane</location>
        <topology evidence="1">Multi-pass membrane protein</topology>
    </subcellularLocation>
</comment>
<feature type="transmembrane region" description="Helical" evidence="6">
    <location>
        <begin position="224"/>
        <end position="244"/>
    </location>
</feature>
<evidence type="ECO:0000256" key="3">
    <source>
        <dbReference type="ARBA" id="ARBA00022692"/>
    </source>
</evidence>
<dbReference type="Proteomes" id="UP001140949">
    <property type="component" value="Unassembled WGS sequence"/>
</dbReference>
<evidence type="ECO:0000313" key="8">
    <source>
        <dbReference type="EMBL" id="KAJ6850107.1"/>
    </source>
</evidence>
<feature type="domain" description="EamA" evidence="7">
    <location>
        <begin position="249"/>
        <end position="386"/>
    </location>
</feature>
<comment type="similarity">
    <text evidence="2">Belongs to the drug/metabolite transporter (DMT) superfamily. Plant drug/metabolite exporter (P-DME) (TC 2.A.7.4) family.</text>
</comment>
<feature type="transmembrane region" description="Helical" evidence="6">
    <location>
        <begin position="156"/>
        <end position="174"/>
    </location>
</feature>
<dbReference type="AlphaFoldDB" id="A0AAX6IB81"/>
<evidence type="ECO:0000256" key="6">
    <source>
        <dbReference type="SAM" id="Phobius"/>
    </source>
</evidence>
<reference evidence="8" key="2">
    <citation type="submission" date="2023-04" db="EMBL/GenBank/DDBJ databases">
        <authorList>
            <person name="Bruccoleri R.E."/>
            <person name="Oakeley E.J."/>
            <person name="Faust A.-M."/>
            <person name="Dessus-Babus S."/>
            <person name="Altorfer M."/>
            <person name="Burckhardt D."/>
            <person name="Oertli M."/>
            <person name="Naumann U."/>
            <person name="Petersen F."/>
            <person name="Wong J."/>
        </authorList>
    </citation>
    <scope>NUCLEOTIDE SEQUENCE</scope>
    <source>
        <strain evidence="8">GSM-AAB239-AS_SAM_17_03QT</strain>
        <tissue evidence="8">Leaf</tissue>
    </source>
</reference>
<feature type="transmembrane region" description="Helical" evidence="6">
    <location>
        <begin position="316"/>
        <end position="336"/>
    </location>
</feature>
<evidence type="ECO:0000256" key="2">
    <source>
        <dbReference type="ARBA" id="ARBA00007635"/>
    </source>
</evidence>
<keyword evidence="9" id="KW-1185">Reference proteome</keyword>
<dbReference type="Pfam" id="PF00892">
    <property type="entry name" value="EamA"/>
    <property type="match status" value="2"/>
</dbReference>
<comment type="caution">
    <text evidence="8">The sequence shown here is derived from an EMBL/GenBank/DDBJ whole genome shotgun (WGS) entry which is preliminary data.</text>
</comment>
<dbReference type="InterPro" id="IPR000620">
    <property type="entry name" value="EamA_dom"/>
</dbReference>
<dbReference type="EMBL" id="JANAVB010003200">
    <property type="protein sequence ID" value="KAJ6850107.1"/>
    <property type="molecule type" value="Genomic_DNA"/>
</dbReference>
<keyword evidence="4 6" id="KW-1133">Transmembrane helix</keyword>
<keyword evidence="3 6" id="KW-0812">Transmembrane</keyword>
<feature type="transmembrane region" description="Helical" evidence="6">
    <location>
        <begin position="251"/>
        <end position="271"/>
    </location>
</feature>
<evidence type="ECO:0000256" key="1">
    <source>
        <dbReference type="ARBA" id="ARBA00004141"/>
    </source>
</evidence>
<evidence type="ECO:0000256" key="4">
    <source>
        <dbReference type="ARBA" id="ARBA00022989"/>
    </source>
</evidence>
<accession>A0AAX6IB81</accession>
<dbReference type="InterPro" id="IPR037185">
    <property type="entry name" value="EmrE-like"/>
</dbReference>
<name>A0AAX6IB81_IRIPA</name>
<evidence type="ECO:0000259" key="7">
    <source>
        <dbReference type="Pfam" id="PF00892"/>
    </source>
</evidence>
<feature type="domain" description="EamA" evidence="7">
    <location>
        <begin position="70"/>
        <end position="202"/>
    </location>
</feature>
<protein>
    <submittedName>
        <fullName evidence="8">WAT1-related protein-like</fullName>
    </submittedName>
</protein>
<gene>
    <name evidence="8" type="ORF">M6B38_265875</name>
</gene>
<feature type="transmembrane region" description="Helical" evidence="6">
    <location>
        <begin position="356"/>
        <end position="385"/>
    </location>
</feature>
<dbReference type="SUPFAM" id="SSF103481">
    <property type="entry name" value="Multidrug resistance efflux transporter EmrE"/>
    <property type="match status" value="2"/>
</dbReference>
<organism evidence="8 9">
    <name type="scientific">Iris pallida</name>
    <name type="common">Sweet iris</name>
    <dbReference type="NCBI Taxonomy" id="29817"/>
    <lineage>
        <taxon>Eukaryota</taxon>
        <taxon>Viridiplantae</taxon>
        <taxon>Streptophyta</taxon>
        <taxon>Embryophyta</taxon>
        <taxon>Tracheophyta</taxon>
        <taxon>Spermatophyta</taxon>
        <taxon>Magnoliopsida</taxon>
        <taxon>Liliopsida</taxon>
        <taxon>Asparagales</taxon>
        <taxon>Iridaceae</taxon>
        <taxon>Iridoideae</taxon>
        <taxon>Irideae</taxon>
        <taxon>Iris</taxon>
    </lineage>
</organism>
<feature type="transmembrane region" description="Helical" evidence="6">
    <location>
        <begin position="186"/>
        <end position="204"/>
    </location>
</feature>
<feature type="transmembrane region" description="Helical" evidence="6">
    <location>
        <begin position="123"/>
        <end position="144"/>
    </location>
</feature>
<evidence type="ECO:0000313" key="9">
    <source>
        <dbReference type="Proteomes" id="UP001140949"/>
    </source>
</evidence>
<dbReference type="GO" id="GO:0022857">
    <property type="term" value="F:transmembrane transporter activity"/>
    <property type="evidence" value="ECO:0007669"/>
    <property type="project" value="InterPro"/>
</dbReference>
<reference evidence="8" key="1">
    <citation type="journal article" date="2023" name="GigaByte">
        <title>Genome assembly of the bearded iris, Iris pallida Lam.</title>
        <authorList>
            <person name="Bruccoleri R.E."/>
            <person name="Oakeley E.J."/>
            <person name="Faust A.M.E."/>
            <person name="Altorfer M."/>
            <person name="Dessus-Babus S."/>
            <person name="Burckhardt D."/>
            <person name="Oertli M."/>
            <person name="Naumann U."/>
            <person name="Petersen F."/>
            <person name="Wong J."/>
        </authorList>
    </citation>
    <scope>NUCLEOTIDE SEQUENCE</scope>
    <source>
        <strain evidence="8">GSM-AAB239-AS_SAM_17_03QT</strain>
    </source>
</reference>
<dbReference type="GO" id="GO:0016020">
    <property type="term" value="C:membrane"/>
    <property type="evidence" value="ECO:0007669"/>
    <property type="project" value="UniProtKB-SubCell"/>
</dbReference>
<evidence type="ECO:0000256" key="5">
    <source>
        <dbReference type="ARBA" id="ARBA00023136"/>
    </source>
</evidence>
<sequence length="430" mass="46159">MERERGIIKAAAAAAIILGRERKERERELIMVTMSSSTGASSSSSNSISGGGSSSRVACRAHAGMAFVQVINGGYHVITKVALNGGMNQVVFCVYRDLLALAILAPVAFFRERRSRPPLNRELLTSFFILGLTGIFGNQLLFLIGLKYTNPSYASAVQPAIPVFTFILAVIMRIETVSLFTNEGRMKVLGTLVCISGALLMVLYRGPSVIGGDAHVDLLGQTDHIIGAAAAAATPHHGLLSIGLDNWHIGVLCLIANCFCMATFLVLQAPVLTKYPASISLTAYAYAFGAFFMVLSGLLASNGYEEWKITRSEMVAILYSGIGASALTYGLTTWSNKILGPALVALYNPLQPAMSAFLSMIFLGSSIYLGSIIGGVLIVFGLYVVTWARYKRREELPEVSYLNGDTEPLLEEDPAVTEKGKISPCHSIVI</sequence>
<dbReference type="InterPro" id="IPR030184">
    <property type="entry name" value="WAT1-related"/>
</dbReference>
<dbReference type="PANTHER" id="PTHR31218">
    <property type="entry name" value="WAT1-RELATED PROTEIN"/>
    <property type="match status" value="1"/>
</dbReference>
<keyword evidence="5 6" id="KW-0472">Membrane</keyword>